<organism evidence="2 3">
    <name type="scientific">Mycobacterium gastri</name>
    <dbReference type="NCBI Taxonomy" id="1777"/>
    <lineage>
        <taxon>Bacteria</taxon>
        <taxon>Bacillati</taxon>
        <taxon>Actinomycetota</taxon>
        <taxon>Actinomycetes</taxon>
        <taxon>Mycobacteriales</taxon>
        <taxon>Mycobacteriaceae</taxon>
        <taxon>Mycobacterium</taxon>
    </lineage>
</organism>
<gene>
    <name evidence="2" type="ORF">AWC07_05035</name>
</gene>
<name>A0A1X1VPW5_MYCGS</name>
<dbReference type="Pfam" id="PF08237">
    <property type="entry name" value="PE-PPE"/>
    <property type="match status" value="1"/>
</dbReference>
<reference evidence="2 3" key="1">
    <citation type="submission" date="2016-01" db="EMBL/GenBank/DDBJ databases">
        <title>The new phylogeny of the genus Mycobacterium.</title>
        <authorList>
            <person name="Tarcisio F."/>
            <person name="Conor M."/>
            <person name="Antonella G."/>
            <person name="Elisabetta G."/>
            <person name="Giulia F.S."/>
            <person name="Sara T."/>
            <person name="Anna F."/>
            <person name="Clotilde B."/>
            <person name="Roberto B."/>
            <person name="Veronica D.S."/>
            <person name="Fabio R."/>
            <person name="Monica P."/>
            <person name="Olivier J."/>
            <person name="Enrico T."/>
            <person name="Nicola S."/>
        </authorList>
    </citation>
    <scope>NUCLEOTIDE SEQUENCE [LARGE SCALE GENOMIC DNA]</scope>
    <source>
        <strain evidence="2 3">DSM 43505</strain>
    </source>
</reference>
<comment type="caution">
    <text evidence="2">The sequence shown here is derived from an EMBL/GenBank/DDBJ whole genome shotgun (WGS) entry which is preliminary data.</text>
</comment>
<dbReference type="EMBL" id="LQOX01000090">
    <property type="protein sequence ID" value="ORV71113.1"/>
    <property type="molecule type" value="Genomic_DNA"/>
</dbReference>
<sequence length="110" mass="12128">MRGQNSAATITWRPLRVVPRLRLGEPMNPNGGLLARFAGLSLPSLGQTFYGATPPNTVWPTHIYTLEYDGIADWPQYPINIICDLNAFAGLYYVHGLYPFLDPSALPPGL</sequence>
<evidence type="ECO:0000313" key="3">
    <source>
        <dbReference type="Proteomes" id="UP000193738"/>
    </source>
</evidence>
<dbReference type="AlphaFoldDB" id="A0A1X1VPW5"/>
<feature type="domain" description="PE-PPE" evidence="1">
    <location>
        <begin position="22"/>
        <end position="100"/>
    </location>
</feature>
<dbReference type="InterPro" id="IPR013228">
    <property type="entry name" value="PE-PPE_C"/>
</dbReference>
<accession>A0A1X1VPW5</accession>
<protein>
    <recommendedName>
        <fullName evidence="1">PE-PPE domain-containing protein</fullName>
    </recommendedName>
</protein>
<evidence type="ECO:0000259" key="1">
    <source>
        <dbReference type="Pfam" id="PF08237"/>
    </source>
</evidence>
<keyword evidence="3" id="KW-1185">Reference proteome</keyword>
<evidence type="ECO:0000313" key="2">
    <source>
        <dbReference type="EMBL" id="ORV71113.1"/>
    </source>
</evidence>
<dbReference type="STRING" id="1777.AWC07_05035"/>
<dbReference type="Proteomes" id="UP000193738">
    <property type="component" value="Unassembled WGS sequence"/>
</dbReference>
<proteinExistence type="predicted"/>